<keyword evidence="2" id="KW-0560">Oxidoreductase</keyword>
<comment type="caution">
    <text evidence="4">The sequence shown here is derived from an EMBL/GenBank/DDBJ whole genome shotgun (WGS) entry which is preliminary data.</text>
</comment>
<dbReference type="SMART" id="SM00822">
    <property type="entry name" value="PKS_KR"/>
    <property type="match status" value="1"/>
</dbReference>
<feature type="domain" description="Ketoreductase" evidence="3">
    <location>
        <begin position="14"/>
        <end position="193"/>
    </location>
</feature>
<dbReference type="NCBIfam" id="NF005559">
    <property type="entry name" value="PRK07231.1"/>
    <property type="match status" value="1"/>
</dbReference>
<evidence type="ECO:0000256" key="2">
    <source>
        <dbReference type="ARBA" id="ARBA00023002"/>
    </source>
</evidence>
<dbReference type="Proteomes" id="UP000237752">
    <property type="component" value="Unassembled WGS sequence"/>
</dbReference>
<dbReference type="GO" id="GO:0006633">
    <property type="term" value="P:fatty acid biosynthetic process"/>
    <property type="evidence" value="ECO:0007669"/>
    <property type="project" value="TreeGrafter"/>
</dbReference>
<gene>
    <name evidence="4" type="ORF">CLV47_10525</name>
</gene>
<dbReference type="Gene3D" id="3.40.50.720">
    <property type="entry name" value="NAD(P)-binding Rossmann-like Domain"/>
    <property type="match status" value="1"/>
</dbReference>
<organism evidence="4 5">
    <name type="scientific">Antricoccus suffuscus</name>
    <dbReference type="NCBI Taxonomy" id="1629062"/>
    <lineage>
        <taxon>Bacteria</taxon>
        <taxon>Bacillati</taxon>
        <taxon>Actinomycetota</taxon>
        <taxon>Actinomycetes</taxon>
        <taxon>Geodermatophilales</taxon>
        <taxon>Antricoccaceae</taxon>
        <taxon>Antricoccus</taxon>
    </lineage>
</organism>
<reference evidence="4 5" key="1">
    <citation type="submission" date="2018-03" db="EMBL/GenBank/DDBJ databases">
        <title>Genomic Encyclopedia of Archaeal and Bacterial Type Strains, Phase II (KMG-II): from individual species to whole genera.</title>
        <authorList>
            <person name="Goeker M."/>
        </authorList>
    </citation>
    <scope>NUCLEOTIDE SEQUENCE [LARGE SCALE GENOMIC DNA]</scope>
    <source>
        <strain evidence="4 5">DSM 100065</strain>
    </source>
</reference>
<evidence type="ECO:0000259" key="3">
    <source>
        <dbReference type="SMART" id="SM00822"/>
    </source>
</evidence>
<dbReference type="InterPro" id="IPR057326">
    <property type="entry name" value="KR_dom"/>
</dbReference>
<name>A0A2T1A1N3_9ACTN</name>
<dbReference type="OrthoDB" id="286404at2"/>
<dbReference type="EMBL" id="PVUE01000005">
    <property type="protein sequence ID" value="PRZ42407.1"/>
    <property type="molecule type" value="Genomic_DNA"/>
</dbReference>
<dbReference type="InterPro" id="IPR020904">
    <property type="entry name" value="Sc_DH/Rdtase_CS"/>
</dbReference>
<keyword evidence="5" id="KW-1185">Reference proteome</keyword>
<dbReference type="PRINTS" id="PR00080">
    <property type="entry name" value="SDRFAMILY"/>
</dbReference>
<evidence type="ECO:0000313" key="5">
    <source>
        <dbReference type="Proteomes" id="UP000237752"/>
    </source>
</evidence>
<dbReference type="PANTHER" id="PTHR42760:SF133">
    <property type="entry name" value="3-OXOACYL-[ACYL-CARRIER-PROTEIN] REDUCTASE"/>
    <property type="match status" value="1"/>
</dbReference>
<dbReference type="SUPFAM" id="SSF51735">
    <property type="entry name" value="NAD(P)-binding Rossmann-fold domains"/>
    <property type="match status" value="1"/>
</dbReference>
<comment type="similarity">
    <text evidence="1">Belongs to the short-chain dehydrogenases/reductases (SDR) family.</text>
</comment>
<protein>
    <submittedName>
        <fullName evidence="4">NAD(P)-dependent dehydrogenase (Short-subunit alcohol dehydrogenase family)</fullName>
    </submittedName>
</protein>
<dbReference type="InterPro" id="IPR002347">
    <property type="entry name" value="SDR_fam"/>
</dbReference>
<dbReference type="PANTHER" id="PTHR42760">
    <property type="entry name" value="SHORT-CHAIN DEHYDROGENASES/REDUCTASES FAMILY MEMBER"/>
    <property type="match status" value="1"/>
</dbReference>
<dbReference type="GO" id="GO:0048038">
    <property type="term" value="F:quinone binding"/>
    <property type="evidence" value="ECO:0007669"/>
    <property type="project" value="TreeGrafter"/>
</dbReference>
<proteinExistence type="inferred from homology"/>
<dbReference type="PROSITE" id="PS00061">
    <property type="entry name" value="ADH_SHORT"/>
    <property type="match status" value="1"/>
</dbReference>
<evidence type="ECO:0000313" key="4">
    <source>
        <dbReference type="EMBL" id="PRZ42407.1"/>
    </source>
</evidence>
<dbReference type="InterPro" id="IPR036291">
    <property type="entry name" value="NAD(P)-bd_dom_sf"/>
</dbReference>
<dbReference type="AlphaFoldDB" id="A0A2T1A1N3"/>
<dbReference type="Pfam" id="PF13561">
    <property type="entry name" value="adh_short_C2"/>
    <property type="match status" value="1"/>
</dbReference>
<sequence length="255" mass="26781">MSASFTDQTRFDGKVVLITGGSSGLGAAMAEGFAGQGADLVVSGRRMDRLEQTAAAVEKLGRRCLPVQADVSSPEDCERLAEAAIEEFGRLDVLINNAGIGTANPMTREKPEDFRQVIDINLNGTYWMSQSAARRMKPGSNIINISSVLATTSTGLPQGAYTASKAAVIGLARDLAVQLTGRKGIRVNAIQPGYFPSEMTDAQDADFLKRVADRAPAGRLGESSELVNAAIFLASDAASYITGVSLPVDGGLLLN</sequence>
<dbReference type="RefSeq" id="WP_106348452.1">
    <property type="nucleotide sequence ID" value="NZ_PVUE01000005.1"/>
</dbReference>
<accession>A0A2T1A1N3</accession>
<dbReference type="GO" id="GO:0016616">
    <property type="term" value="F:oxidoreductase activity, acting on the CH-OH group of donors, NAD or NADP as acceptor"/>
    <property type="evidence" value="ECO:0007669"/>
    <property type="project" value="TreeGrafter"/>
</dbReference>
<dbReference type="FunFam" id="3.40.50.720:FF:000084">
    <property type="entry name" value="Short-chain dehydrogenase reductase"/>
    <property type="match status" value="1"/>
</dbReference>
<dbReference type="PRINTS" id="PR00081">
    <property type="entry name" value="GDHRDH"/>
</dbReference>
<evidence type="ECO:0000256" key="1">
    <source>
        <dbReference type="ARBA" id="ARBA00006484"/>
    </source>
</evidence>